<name>A0A0B6YPZ6_9EUPU</name>
<gene>
    <name evidence="2" type="primary">ORF32741</name>
</gene>
<feature type="non-terminal residue" evidence="2">
    <location>
        <position position="1"/>
    </location>
</feature>
<evidence type="ECO:0000259" key="1">
    <source>
        <dbReference type="Pfam" id="PF13349"/>
    </source>
</evidence>
<dbReference type="EMBL" id="HACG01011474">
    <property type="protein sequence ID" value="CEK58339.1"/>
    <property type="molecule type" value="Transcribed_RNA"/>
</dbReference>
<dbReference type="AlphaFoldDB" id="A0A0B6YPZ6"/>
<reference evidence="2" key="1">
    <citation type="submission" date="2014-12" db="EMBL/GenBank/DDBJ databases">
        <title>Insight into the proteome of Arion vulgaris.</title>
        <authorList>
            <person name="Aradska J."/>
            <person name="Bulat T."/>
            <person name="Smidak R."/>
            <person name="Sarate P."/>
            <person name="Gangsoo J."/>
            <person name="Sialana F."/>
            <person name="Bilban M."/>
            <person name="Lubec G."/>
        </authorList>
    </citation>
    <scope>NUCLEOTIDE SEQUENCE</scope>
    <source>
        <tissue evidence="2">Skin</tissue>
    </source>
</reference>
<accession>A0A0B6YPZ6</accession>
<feature type="domain" description="DUF4097" evidence="1">
    <location>
        <begin position="14"/>
        <end position="225"/>
    </location>
</feature>
<dbReference type="PANTHER" id="PTHR34094">
    <property type="match status" value="1"/>
</dbReference>
<evidence type="ECO:0000313" key="2">
    <source>
        <dbReference type="EMBL" id="CEK58339.1"/>
    </source>
</evidence>
<dbReference type="Pfam" id="PF13349">
    <property type="entry name" value="DUF4097"/>
    <property type="match status" value="1"/>
</dbReference>
<dbReference type="InterPro" id="IPR025164">
    <property type="entry name" value="Toastrack_DUF4097"/>
</dbReference>
<sequence>FDLKLNISGDNVVSVQKMESNIIVIENEKGNCYLSNIKSGSISAMCRSGNITCKSTLLGNVYFHTGKSGCILADKLQGSNIICETEMGSVVIKSLYADSAIFRSDGGLIDLGQCHGQMCIQADKSHVKIESLAGDLDVGLQSGSVQVHLSKHSKADIDITTGDIYISFPEGTSTDLNLDSRTVIVDKKVDARFAYTGLPHHKEGYIGNTGNAIVNARTLSGTIHLKYLDWIQATKLAFKTDRDV</sequence>
<proteinExistence type="predicted"/>
<organism evidence="2">
    <name type="scientific">Arion vulgaris</name>
    <dbReference type="NCBI Taxonomy" id="1028688"/>
    <lineage>
        <taxon>Eukaryota</taxon>
        <taxon>Metazoa</taxon>
        <taxon>Spiralia</taxon>
        <taxon>Lophotrochozoa</taxon>
        <taxon>Mollusca</taxon>
        <taxon>Gastropoda</taxon>
        <taxon>Heterobranchia</taxon>
        <taxon>Euthyneura</taxon>
        <taxon>Panpulmonata</taxon>
        <taxon>Eupulmonata</taxon>
        <taxon>Stylommatophora</taxon>
        <taxon>Helicina</taxon>
        <taxon>Arionoidea</taxon>
        <taxon>Arionidae</taxon>
        <taxon>Arion</taxon>
    </lineage>
</organism>
<dbReference type="PANTHER" id="PTHR34094:SF1">
    <property type="entry name" value="PROTEIN FAM185A"/>
    <property type="match status" value="1"/>
</dbReference>
<protein>
    <recommendedName>
        <fullName evidence="1">DUF4097 domain-containing protein</fullName>
    </recommendedName>
</protein>